<dbReference type="PANTHER" id="PTHR43546">
    <property type="entry name" value="UPF0173 METAL-DEPENDENT HYDROLASE MJ1163-RELATED"/>
    <property type="match status" value="1"/>
</dbReference>
<evidence type="ECO:0000259" key="1">
    <source>
        <dbReference type="SMART" id="SM00849"/>
    </source>
</evidence>
<dbReference type="Gene3D" id="3.60.15.10">
    <property type="entry name" value="Ribonuclease Z/Hydroxyacylglutathione hydrolase-like"/>
    <property type="match status" value="1"/>
</dbReference>
<reference evidence="2 3" key="1">
    <citation type="submission" date="2023-03" db="EMBL/GenBank/DDBJ databases">
        <title>YIM 133296 draft genome.</title>
        <authorList>
            <person name="Xiong L."/>
        </authorList>
    </citation>
    <scope>NUCLEOTIDE SEQUENCE [LARGE SCALE GENOMIC DNA]</scope>
    <source>
        <strain evidence="2 3">YIM 133296</strain>
    </source>
</reference>
<keyword evidence="3" id="KW-1185">Reference proteome</keyword>
<organism evidence="2 3">
    <name type="scientific">Luteipulveratus flavus</name>
    <dbReference type="NCBI Taxonomy" id="3031728"/>
    <lineage>
        <taxon>Bacteria</taxon>
        <taxon>Bacillati</taxon>
        <taxon>Actinomycetota</taxon>
        <taxon>Actinomycetes</taxon>
        <taxon>Micrococcales</taxon>
        <taxon>Dermacoccaceae</taxon>
        <taxon>Luteipulveratus</taxon>
    </lineage>
</organism>
<dbReference type="InterPro" id="IPR050114">
    <property type="entry name" value="UPF0173_UPF0282_UlaG_hydrolase"/>
</dbReference>
<accession>A0ABT6C5U4</accession>
<proteinExistence type="predicted"/>
<comment type="caution">
    <text evidence="2">The sequence shown here is derived from an EMBL/GenBank/DDBJ whole genome shotgun (WGS) entry which is preliminary data.</text>
</comment>
<gene>
    <name evidence="2" type="ORF">P4R38_04170</name>
</gene>
<dbReference type="Pfam" id="PF13483">
    <property type="entry name" value="Lactamase_B_3"/>
    <property type="match status" value="1"/>
</dbReference>
<dbReference type="InterPro" id="IPR001279">
    <property type="entry name" value="Metallo-B-lactamas"/>
</dbReference>
<dbReference type="Proteomes" id="UP001528912">
    <property type="component" value="Unassembled WGS sequence"/>
</dbReference>
<dbReference type="PANTHER" id="PTHR43546:SF3">
    <property type="entry name" value="UPF0173 METAL-DEPENDENT HYDROLASE MJ1163"/>
    <property type="match status" value="1"/>
</dbReference>
<name>A0ABT6C5U4_9MICO</name>
<feature type="domain" description="Metallo-beta-lactamase" evidence="1">
    <location>
        <begin position="7"/>
        <end position="179"/>
    </location>
</feature>
<evidence type="ECO:0000313" key="3">
    <source>
        <dbReference type="Proteomes" id="UP001528912"/>
    </source>
</evidence>
<dbReference type="SUPFAM" id="SSF56281">
    <property type="entry name" value="Metallo-hydrolase/oxidoreductase"/>
    <property type="match status" value="1"/>
</dbReference>
<sequence>MKVTHLGHSCLLVESAGARVLIDPGTFSDFDAVDGLDAILITHQHPDHCDPEKIEGLIARNPKARVGADPQTSAVLQGEGLEVSAHEAGAAYEVGSLTVTPAGRLHAEIHPYIDRIDNLGVLLAADGEPSLFHPGDALDAEPAAPVDVLAVPVSAPWCAVKETIAFVRRIQPGRVVPIHDALLVPPARGMYLKHVGDFGLDGGVEVVDLAGAGPRDL</sequence>
<dbReference type="InterPro" id="IPR036866">
    <property type="entry name" value="RibonucZ/Hydroxyglut_hydro"/>
</dbReference>
<dbReference type="RefSeq" id="WP_277191167.1">
    <property type="nucleotide sequence ID" value="NZ_JAROAV010000010.1"/>
</dbReference>
<dbReference type="EMBL" id="JAROAV010000010">
    <property type="protein sequence ID" value="MDF8263439.1"/>
    <property type="molecule type" value="Genomic_DNA"/>
</dbReference>
<evidence type="ECO:0000313" key="2">
    <source>
        <dbReference type="EMBL" id="MDF8263439.1"/>
    </source>
</evidence>
<dbReference type="SMART" id="SM00849">
    <property type="entry name" value="Lactamase_B"/>
    <property type="match status" value="1"/>
</dbReference>
<protein>
    <submittedName>
        <fullName evidence="2">MBL fold metallo-hydrolase</fullName>
    </submittedName>
</protein>